<dbReference type="OrthoDB" id="378663at2"/>
<dbReference type="GO" id="GO:0004175">
    <property type="term" value="F:endopeptidase activity"/>
    <property type="evidence" value="ECO:0007669"/>
    <property type="project" value="UniProtKB-ARBA"/>
</dbReference>
<reference evidence="3 4" key="1">
    <citation type="submission" date="2018-10" db="EMBL/GenBank/DDBJ databases">
        <title>Phylogenomics of Brevibacillus.</title>
        <authorList>
            <person name="Dunlap C."/>
        </authorList>
    </citation>
    <scope>NUCLEOTIDE SEQUENCE [LARGE SCALE GENOMIC DNA]</scope>
    <source>
        <strain evidence="3 4">JCM 12215</strain>
    </source>
</reference>
<evidence type="ECO:0000259" key="2">
    <source>
        <dbReference type="Pfam" id="PF02517"/>
    </source>
</evidence>
<sequence>MSNTWRKHLKLASWAAVIAILASLILLPYQLKIVTMPTVPGIPMAVLLALSIFQTSVMVFVLSLLGSRLAEAVQLPLPILRGYVEGRKGAVWDKQSFYWSLGMGILVALLITVLDRYVFSPSIPGLVNLEQQVPRWYGLLTVPYGGIVEELMLRLGVMSMTVWLLAKITRSRFSAIPTWVYVCGIVLAAIVFGLLHLPATIQIFGELTPVLILRGILLNGIGGVVYGTLFWKRGLEYAMVAHMAGDVVLHVVF</sequence>
<keyword evidence="1" id="KW-1133">Transmembrane helix</keyword>
<protein>
    <submittedName>
        <fullName evidence="3">CPBP family intramembrane metalloprotease</fullName>
    </submittedName>
</protein>
<name>A0A3M8CBT0_9BACL</name>
<feature type="transmembrane region" description="Helical" evidence="1">
    <location>
        <begin position="144"/>
        <end position="166"/>
    </location>
</feature>
<feature type="transmembrane region" description="Helical" evidence="1">
    <location>
        <begin position="12"/>
        <end position="30"/>
    </location>
</feature>
<dbReference type="RefSeq" id="WP_122909649.1">
    <property type="nucleotide sequence ID" value="NZ_CBCSBE010000002.1"/>
</dbReference>
<keyword evidence="4" id="KW-1185">Reference proteome</keyword>
<keyword evidence="3" id="KW-0378">Hydrolase</keyword>
<evidence type="ECO:0000313" key="3">
    <source>
        <dbReference type="EMBL" id="RNB72315.1"/>
    </source>
</evidence>
<dbReference type="GO" id="GO:0006508">
    <property type="term" value="P:proteolysis"/>
    <property type="evidence" value="ECO:0007669"/>
    <property type="project" value="UniProtKB-KW"/>
</dbReference>
<keyword evidence="3" id="KW-0645">Protease</keyword>
<feature type="transmembrane region" description="Helical" evidence="1">
    <location>
        <begin position="211"/>
        <end position="231"/>
    </location>
</feature>
<evidence type="ECO:0000256" key="1">
    <source>
        <dbReference type="SAM" id="Phobius"/>
    </source>
</evidence>
<feature type="transmembrane region" description="Helical" evidence="1">
    <location>
        <begin position="178"/>
        <end position="199"/>
    </location>
</feature>
<organism evidence="3 4">
    <name type="scientific">Brevibacillus invocatus</name>
    <dbReference type="NCBI Taxonomy" id="173959"/>
    <lineage>
        <taxon>Bacteria</taxon>
        <taxon>Bacillati</taxon>
        <taxon>Bacillota</taxon>
        <taxon>Bacilli</taxon>
        <taxon>Bacillales</taxon>
        <taxon>Paenibacillaceae</taxon>
        <taxon>Brevibacillus</taxon>
    </lineage>
</organism>
<dbReference type="GO" id="GO:0080120">
    <property type="term" value="P:CAAX-box protein maturation"/>
    <property type="evidence" value="ECO:0007669"/>
    <property type="project" value="UniProtKB-ARBA"/>
</dbReference>
<dbReference type="GO" id="GO:0008237">
    <property type="term" value="F:metallopeptidase activity"/>
    <property type="evidence" value="ECO:0007669"/>
    <property type="project" value="UniProtKB-KW"/>
</dbReference>
<gene>
    <name evidence="3" type="ORF">EDM52_14270</name>
</gene>
<feature type="transmembrane region" description="Helical" evidence="1">
    <location>
        <begin position="97"/>
        <end position="119"/>
    </location>
</feature>
<evidence type="ECO:0000313" key="4">
    <source>
        <dbReference type="Proteomes" id="UP000282028"/>
    </source>
</evidence>
<comment type="caution">
    <text evidence="3">The sequence shown here is derived from an EMBL/GenBank/DDBJ whole genome shotgun (WGS) entry which is preliminary data.</text>
</comment>
<keyword evidence="1" id="KW-0472">Membrane</keyword>
<dbReference type="InterPro" id="IPR003675">
    <property type="entry name" value="Rce1/LyrA-like_dom"/>
</dbReference>
<proteinExistence type="predicted"/>
<feature type="transmembrane region" description="Helical" evidence="1">
    <location>
        <begin position="42"/>
        <end position="65"/>
    </location>
</feature>
<feature type="domain" description="CAAX prenyl protease 2/Lysostaphin resistance protein A-like" evidence="2">
    <location>
        <begin position="135"/>
        <end position="247"/>
    </location>
</feature>
<dbReference type="AlphaFoldDB" id="A0A3M8CBT0"/>
<dbReference type="Proteomes" id="UP000282028">
    <property type="component" value="Unassembled WGS sequence"/>
</dbReference>
<keyword evidence="1" id="KW-0812">Transmembrane</keyword>
<dbReference type="Pfam" id="PF02517">
    <property type="entry name" value="Rce1-like"/>
    <property type="match status" value="1"/>
</dbReference>
<accession>A0A3M8CBT0</accession>
<keyword evidence="3" id="KW-0482">Metalloprotease</keyword>
<dbReference type="EMBL" id="RHHR01000026">
    <property type="protein sequence ID" value="RNB72315.1"/>
    <property type="molecule type" value="Genomic_DNA"/>
</dbReference>